<dbReference type="EMBL" id="JAVXUP010000625">
    <property type="protein sequence ID" value="KAK3023979.1"/>
    <property type="molecule type" value="Genomic_DNA"/>
</dbReference>
<feature type="active site" description="Proton acceptor" evidence="16">
    <location>
        <position position="121"/>
    </location>
</feature>
<dbReference type="InterPro" id="IPR000823">
    <property type="entry name" value="Peroxidase_pln"/>
</dbReference>
<evidence type="ECO:0000256" key="7">
    <source>
        <dbReference type="ARBA" id="ARBA00022837"/>
    </source>
</evidence>
<dbReference type="PANTHER" id="PTHR31388">
    <property type="entry name" value="PEROXIDASE 72-RELATED"/>
    <property type="match status" value="1"/>
</dbReference>
<feature type="disulfide bond" evidence="20">
    <location>
        <begin position="123"/>
        <end position="128"/>
    </location>
</feature>
<dbReference type="CDD" id="cd00693">
    <property type="entry name" value="secretory_peroxidase"/>
    <property type="match status" value="1"/>
</dbReference>
<evidence type="ECO:0000256" key="15">
    <source>
        <dbReference type="ARBA" id="ARBA00080197"/>
    </source>
</evidence>
<dbReference type="PROSITE" id="PS00435">
    <property type="entry name" value="PEROXIDASE_1"/>
    <property type="match status" value="1"/>
</dbReference>
<evidence type="ECO:0000256" key="20">
    <source>
        <dbReference type="PIRSR" id="PIRSR600823-5"/>
    </source>
</evidence>
<keyword evidence="5" id="KW-0349">Heme</keyword>
<keyword evidence="23" id="KW-1185">Reference proteome</keyword>
<feature type="binding site" evidence="17">
    <location>
        <position position="218"/>
    </location>
    <ligand>
        <name>substrate</name>
    </ligand>
</feature>
<feature type="binding site" evidence="18">
    <location>
        <position position="127"/>
    </location>
    <ligand>
        <name>Ca(2+)</name>
        <dbReference type="ChEBI" id="CHEBI:29108"/>
        <label>1</label>
    </ligand>
</feature>
<feature type="binding site" evidence="18">
    <location>
        <position position="304"/>
    </location>
    <ligand>
        <name>Ca(2+)</name>
        <dbReference type="ChEBI" id="CHEBI:29108"/>
        <label>2</label>
    </ligand>
</feature>
<keyword evidence="4" id="KW-0575">Peroxidase</keyword>
<feature type="binding site" evidence="18">
    <location>
        <position position="143"/>
    </location>
    <ligand>
        <name>Ca(2+)</name>
        <dbReference type="ChEBI" id="CHEBI:29108"/>
        <label>1</label>
    </ligand>
</feature>
<dbReference type="FunFam" id="1.10.520.10:FF:000009">
    <property type="entry name" value="Peroxidase"/>
    <property type="match status" value="1"/>
</dbReference>
<dbReference type="Gene3D" id="1.10.520.10">
    <property type="match status" value="2"/>
</dbReference>
<dbReference type="PROSITE" id="PS50873">
    <property type="entry name" value="PEROXIDASE_4"/>
    <property type="match status" value="2"/>
</dbReference>
<dbReference type="EC" id="1.11.1.7" evidence="3"/>
<keyword evidence="11" id="KW-0325">Glycoprotein</keyword>
<feature type="binding site" description="axial binding residue" evidence="18">
    <location>
        <position position="248"/>
    </location>
    <ligand>
        <name>heme b</name>
        <dbReference type="ChEBI" id="CHEBI:60344"/>
    </ligand>
    <ligandPart>
        <name>Fe</name>
        <dbReference type="ChEBI" id="CHEBI:18248"/>
    </ligandPart>
</feature>
<feature type="disulfide bond" evidence="20">
    <location>
        <begin position="255"/>
        <end position="287"/>
    </location>
</feature>
<dbReference type="GO" id="GO:0020037">
    <property type="term" value="F:heme binding"/>
    <property type="evidence" value="ECO:0007669"/>
    <property type="project" value="InterPro"/>
</dbReference>
<dbReference type="InterPro" id="IPR010255">
    <property type="entry name" value="Haem_peroxidase_sf"/>
</dbReference>
<comment type="function">
    <text evidence="12">Removal of H(2)O(2), oxidation of toxic reductants, biosynthesis and degradation of lignin, suberization, auxin catabolism, response to environmental stresses such as wounding, pathogen attack and oxidative stress. These functions might be dependent on each isozyme/isoform in each plant tissue. Involved in the synthesis of highly polymerized lignins.</text>
</comment>
<dbReference type="PANTHER" id="PTHR31388:SF180">
    <property type="entry name" value="PEROXIDASE"/>
    <property type="match status" value="1"/>
</dbReference>
<dbReference type="InterPro" id="IPR019794">
    <property type="entry name" value="Peroxidases_AS"/>
</dbReference>
<dbReference type="PRINTS" id="PR00458">
    <property type="entry name" value="PEROXIDASE"/>
</dbReference>
<evidence type="ECO:0000256" key="12">
    <source>
        <dbReference type="ARBA" id="ARBA00059171"/>
    </source>
</evidence>
<evidence type="ECO:0000256" key="13">
    <source>
        <dbReference type="ARBA" id="ARBA00068503"/>
    </source>
</evidence>
<dbReference type="AlphaFoldDB" id="A0AA88WC61"/>
<dbReference type="Proteomes" id="UP001188597">
    <property type="component" value="Unassembled WGS sequence"/>
</dbReference>
<dbReference type="InterPro" id="IPR033905">
    <property type="entry name" value="Secretory_peroxidase"/>
</dbReference>
<gene>
    <name evidence="22" type="ORF">RJ639_042869</name>
</gene>
<evidence type="ECO:0000259" key="21">
    <source>
        <dbReference type="PROSITE" id="PS50873"/>
    </source>
</evidence>
<comment type="cofactor">
    <cofactor evidence="18">
        <name>heme b</name>
        <dbReference type="ChEBI" id="CHEBI:60344"/>
    </cofactor>
    <text evidence="18">Binds 1 heme b (iron(II)-protoporphyrin IX) group per subunit.</text>
</comment>
<comment type="cofactor">
    <cofactor evidence="18">
        <name>Ca(2+)</name>
        <dbReference type="ChEBI" id="CHEBI:29108"/>
    </cofactor>
    <text evidence="18">Binds 2 calcium ions per subunit.</text>
</comment>
<feature type="domain" description="Plant heme peroxidase family profile" evidence="21">
    <location>
        <begin position="410"/>
        <end position="518"/>
    </location>
</feature>
<evidence type="ECO:0000313" key="23">
    <source>
        <dbReference type="Proteomes" id="UP001188597"/>
    </source>
</evidence>
<feature type="binding site" evidence="18">
    <location>
        <position position="122"/>
    </location>
    <ligand>
        <name>Ca(2+)</name>
        <dbReference type="ChEBI" id="CHEBI:29108"/>
        <label>1</label>
    </ligand>
</feature>
<evidence type="ECO:0000256" key="14">
    <source>
        <dbReference type="ARBA" id="ARBA00079703"/>
    </source>
</evidence>
<evidence type="ECO:0000256" key="4">
    <source>
        <dbReference type="ARBA" id="ARBA00022559"/>
    </source>
</evidence>
<comment type="caution">
    <text evidence="22">The sequence shown here is derived from an EMBL/GenBank/DDBJ whole genome shotgun (WGS) entry which is preliminary data.</text>
</comment>
<feature type="binding site" evidence="18">
    <location>
        <position position="301"/>
    </location>
    <ligand>
        <name>Ca(2+)</name>
        <dbReference type="ChEBI" id="CHEBI:29108"/>
        <label>2</label>
    </ligand>
</feature>
<dbReference type="GO" id="GO:0140825">
    <property type="term" value="F:lactoperoxidase activity"/>
    <property type="evidence" value="ECO:0007669"/>
    <property type="project" value="UniProtKB-EC"/>
</dbReference>
<keyword evidence="8" id="KW-0560">Oxidoreductase</keyword>
<reference evidence="22" key="1">
    <citation type="submission" date="2022-12" db="EMBL/GenBank/DDBJ databases">
        <title>Draft genome assemblies for two species of Escallonia (Escalloniales).</title>
        <authorList>
            <person name="Chanderbali A."/>
            <person name="Dervinis C."/>
            <person name="Anghel I."/>
            <person name="Soltis D."/>
            <person name="Soltis P."/>
            <person name="Zapata F."/>
        </authorList>
    </citation>
    <scope>NUCLEOTIDE SEQUENCE</scope>
    <source>
        <strain evidence="22">UCBG64.0493</strain>
        <tissue evidence="22">Leaf</tissue>
    </source>
</reference>
<dbReference type="Gene3D" id="1.10.420.10">
    <property type="entry name" value="Peroxidase, domain 2"/>
    <property type="match status" value="1"/>
</dbReference>
<evidence type="ECO:0000256" key="5">
    <source>
        <dbReference type="ARBA" id="ARBA00022617"/>
    </source>
</evidence>
<feature type="site" description="Transition state stabilizer" evidence="19">
    <location>
        <position position="117"/>
    </location>
</feature>
<evidence type="ECO:0000256" key="17">
    <source>
        <dbReference type="PIRSR" id="PIRSR600823-2"/>
    </source>
</evidence>
<keyword evidence="9 18" id="KW-0408">Iron</keyword>
<dbReference type="PRINTS" id="PR00461">
    <property type="entry name" value="PLPEROXIDASE"/>
</dbReference>
<evidence type="ECO:0000256" key="16">
    <source>
        <dbReference type="PIRSR" id="PIRSR600823-1"/>
    </source>
</evidence>
<keyword evidence="7 18" id="KW-0106">Calcium</keyword>
<evidence type="ECO:0000256" key="8">
    <source>
        <dbReference type="ARBA" id="ARBA00023002"/>
    </source>
</evidence>
<feature type="domain" description="Plant heme peroxidase family profile" evidence="21">
    <location>
        <begin position="80"/>
        <end position="381"/>
    </location>
</feature>
<evidence type="ECO:0000313" key="22">
    <source>
        <dbReference type="EMBL" id="KAK3023979.1"/>
    </source>
</evidence>
<keyword evidence="6 18" id="KW-0479">Metal-binding</keyword>
<evidence type="ECO:0000256" key="3">
    <source>
        <dbReference type="ARBA" id="ARBA00012313"/>
    </source>
</evidence>
<protein>
    <recommendedName>
        <fullName evidence="13">Basic peroxidase</fullName>
        <ecNumber evidence="3">1.11.1.7</ecNumber>
    </recommendedName>
    <alternativeName>
        <fullName evidence="15">ZePrx33.44</fullName>
    </alternativeName>
    <alternativeName>
        <fullName evidence="14">ZePrx34.70</fullName>
    </alternativeName>
</protein>
<name>A0AA88WC61_9ASTE</name>
<evidence type="ECO:0000256" key="9">
    <source>
        <dbReference type="ARBA" id="ARBA00023004"/>
    </source>
</evidence>
<evidence type="ECO:0000256" key="2">
    <source>
        <dbReference type="ARBA" id="ARBA00006873"/>
    </source>
</evidence>
<feature type="disulfide bond" evidence="20">
    <location>
        <begin position="176"/>
        <end position="377"/>
    </location>
</feature>
<dbReference type="InterPro" id="IPR002016">
    <property type="entry name" value="Haem_peroxidase"/>
</dbReference>
<dbReference type="SUPFAM" id="SSF48113">
    <property type="entry name" value="Heme-dependent peroxidases"/>
    <property type="match status" value="2"/>
</dbReference>
<evidence type="ECO:0000256" key="18">
    <source>
        <dbReference type="PIRSR" id="PIRSR600823-3"/>
    </source>
</evidence>
<dbReference type="Pfam" id="PF00141">
    <property type="entry name" value="peroxidase"/>
    <property type="match status" value="3"/>
</dbReference>
<dbReference type="GO" id="GO:0046872">
    <property type="term" value="F:metal ion binding"/>
    <property type="evidence" value="ECO:0007669"/>
    <property type="project" value="UniProtKB-KW"/>
</dbReference>
<feature type="binding site" evidence="18">
    <location>
        <position position="249"/>
    </location>
    <ligand>
        <name>Ca(2+)</name>
        <dbReference type="ChEBI" id="CHEBI:29108"/>
        <label>2</label>
    </ligand>
</feature>
<dbReference type="GO" id="GO:0042744">
    <property type="term" value="P:hydrogen peroxide catabolic process"/>
    <property type="evidence" value="ECO:0007669"/>
    <property type="project" value="InterPro"/>
</dbReference>
<feature type="disulfide bond" evidence="20">
    <location>
        <begin position="90"/>
        <end position="170"/>
    </location>
</feature>
<sequence length="518" mass="57508">MDPPQVQAIETSINSYPIEDDEQDKVINDWYLRFLNPNTMCRTELFRNFDKVHDMNPSASKLSNVFLFCVLLIGPFVCSQLDYKFYDVSCPNLTKIVRYAIYSAIANETRMAASLLRLHFHDCISNGCEGSVLLDASSTFTSEKNAFPNRNSARGFELIDTIKANVEKACPATVSCSDILTLATREAVYLTGGPYWYLPLGRRDGLTANESLANTDIPSPFEPLENITAKFTSKGLDWKDVVVLSGAHTVGFAQCFTFKQRLFDFDGAGNPDPTLDASLRSNLQTLCPNQADSDTKLAPLDAVTVNKFDNVYFNNLVNNSGLLQSDQALMGDNKTAALVTFYSKYPLQFFKDFGASMVKLSKVGVLTGQDGQIRKNCRVGCEGSTLLDASSTFTSEKNAFPNRNSLKVFELIDTIKARVEKACPATVSSCTDITTLAASKAAFIRKFDKAYFTNLEKNSGLLQSDQALTGDKKTAELVRRYSRYSRLFFEDFGESMVKLSKVGVLTGKDGRKRKNRRV</sequence>
<evidence type="ECO:0000256" key="11">
    <source>
        <dbReference type="ARBA" id="ARBA00023180"/>
    </source>
</evidence>
<comment type="similarity">
    <text evidence="2">Belongs to the peroxidase family. Ascorbate peroxidase subfamily.</text>
</comment>
<comment type="catalytic activity">
    <reaction evidence="1">
        <text>2 a phenolic donor + H2O2 = 2 a phenolic radical donor + 2 H2O</text>
        <dbReference type="Rhea" id="RHEA:56136"/>
        <dbReference type="ChEBI" id="CHEBI:15377"/>
        <dbReference type="ChEBI" id="CHEBI:16240"/>
        <dbReference type="ChEBI" id="CHEBI:139520"/>
        <dbReference type="ChEBI" id="CHEBI:139521"/>
        <dbReference type="EC" id="1.11.1.7"/>
    </reaction>
</comment>
<dbReference type="FunFam" id="1.10.420.10:FF:000001">
    <property type="entry name" value="Peroxidase"/>
    <property type="match status" value="1"/>
</dbReference>
<accession>A0AA88WC61</accession>
<feature type="binding site" evidence="18">
    <location>
        <position position="309"/>
    </location>
    <ligand>
        <name>Ca(2+)</name>
        <dbReference type="ChEBI" id="CHEBI:29108"/>
        <label>2</label>
    </ligand>
</feature>
<evidence type="ECO:0000256" key="10">
    <source>
        <dbReference type="ARBA" id="ARBA00023157"/>
    </source>
</evidence>
<evidence type="ECO:0000256" key="19">
    <source>
        <dbReference type="PIRSR" id="PIRSR600823-4"/>
    </source>
</evidence>
<feature type="binding site" evidence="18">
    <location>
        <position position="131"/>
    </location>
    <ligand>
        <name>Ca(2+)</name>
        <dbReference type="ChEBI" id="CHEBI:29108"/>
        <label>1</label>
    </ligand>
</feature>
<keyword evidence="10 20" id="KW-1015">Disulfide bond</keyword>
<evidence type="ECO:0000256" key="6">
    <source>
        <dbReference type="ARBA" id="ARBA00022723"/>
    </source>
</evidence>
<proteinExistence type="inferred from homology"/>
<dbReference type="GO" id="GO:0006979">
    <property type="term" value="P:response to oxidative stress"/>
    <property type="evidence" value="ECO:0007669"/>
    <property type="project" value="InterPro"/>
</dbReference>
<evidence type="ECO:0000256" key="1">
    <source>
        <dbReference type="ARBA" id="ARBA00000189"/>
    </source>
</evidence>
<organism evidence="22 23">
    <name type="scientific">Escallonia herrerae</name>
    <dbReference type="NCBI Taxonomy" id="1293975"/>
    <lineage>
        <taxon>Eukaryota</taxon>
        <taxon>Viridiplantae</taxon>
        <taxon>Streptophyta</taxon>
        <taxon>Embryophyta</taxon>
        <taxon>Tracheophyta</taxon>
        <taxon>Spermatophyta</taxon>
        <taxon>Magnoliopsida</taxon>
        <taxon>eudicotyledons</taxon>
        <taxon>Gunneridae</taxon>
        <taxon>Pentapetalae</taxon>
        <taxon>asterids</taxon>
        <taxon>campanulids</taxon>
        <taxon>Escalloniales</taxon>
        <taxon>Escalloniaceae</taxon>
        <taxon>Escallonia</taxon>
    </lineage>
</organism>
<dbReference type="PROSITE" id="PS00436">
    <property type="entry name" value="PEROXIDASE_2"/>
    <property type="match status" value="1"/>
</dbReference>
<feature type="non-terminal residue" evidence="22">
    <location>
        <position position="1"/>
    </location>
</feature>
<dbReference type="InterPro" id="IPR019793">
    <property type="entry name" value="Peroxidases_heam-ligand_BS"/>
</dbReference>